<protein>
    <submittedName>
        <fullName evidence="1">Uncharacterized protein</fullName>
    </submittedName>
</protein>
<reference evidence="1" key="1">
    <citation type="submission" date="2014-09" db="EMBL/GenBank/DDBJ databases">
        <authorList>
            <person name="Magalhaes I.L.F."/>
            <person name="Oliveira U."/>
            <person name="Santos F.R."/>
            <person name="Vidigal T.H.D.A."/>
            <person name="Brescovit A.D."/>
            <person name="Santos A.J."/>
        </authorList>
    </citation>
    <scope>NUCLEOTIDE SEQUENCE</scope>
    <source>
        <tissue evidence="1">Shoot tissue taken approximately 20 cm above the soil surface</tissue>
    </source>
</reference>
<sequence>MCKPSVVILLWLAVGFLDMLCQENVGVEKLLDVRNIVVLSHIDTTSHPQHESEAAPE</sequence>
<organism evidence="1">
    <name type="scientific">Arundo donax</name>
    <name type="common">Giant reed</name>
    <name type="synonym">Donax arundinaceus</name>
    <dbReference type="NCBI Taxonomy" id="35708"/>
    <lineage>
        <taxon>Eukaryota</taxon>
        <taxon>Viridiplantae</taxon>
        <taxon>Streptophyta</taxon>
        <taxon>Embryophyta</taxon>
        <taxon>Tracheophyta</taxon>
        <taxon>Spermatophyta</taxon>
        <taxon>Magnoliopsida</taxon>
        <taxon>Liliopsida</taxon>
        <taxon>Poales</taxon>
        <taxon>Poaceae</taxon>
        <taxon>PACMAD clade</taxon>
        <taxon>Arundinoideae</taxon>
        <taxon>Arundineae</taxon>
        <taxon>Arundo</taxon>
    </lineage>
</organism>
<accession>A0A0A9N5B1</accession>
<evidence type="ECO:0000313" key="1">
    <source>
        <dbReference type="EMBL" id="JAD14314.1"/>
    </source>
</evidence>
<reference evidence="1" key="2">
    <citation type="journal article" date="2015" name="Data Brief">
        <title>Shoot transcriptome of the giant reed, Arundo donax.</title>
        <authorList>
            <person name="Barrero R.A."/>
            <person name="Guerrero F.D."/>
            <person name="Moolhuijzen P."/>
            <person name="Goolsby J.A."/>
            <person name="Tidwell J."/>
            <person name="Bellgard S.E."/>
            <person name="Bellgard M.I."/>
        </authorList>
    </citation>
    <scope>NUCLEOTIDE SEQUENCE</scope>
    <source>
        <tissue evidence="1">Shoot tissue taken approximately 20 cm above the soil surface</tissue>
    </source>
</reference>
<proteinExistence type="predicted"/>
<dbReference type="AlphaFoldDB" id="A0A0A9N5B1"/>
<name>A0A0A9N5B1_ARUDO</name>
<dbReference type="EMBL" id="GBRH01283581">
    <property type="protein sequence ID" value="JAD14314.1"/>
    <property type="molecule type" value="Transcribed_RNA"/>
</dbReference>